<reference evidence="4" key="2">
    <citation type="submission" date="2019-09" db="UniProtKB">
        <authorList>
            <consortium name="WormBaseParasite"/>
        </authorList>
    </citation>
    <scope>IDENTIFICATION</scope>
</reference>
<dbReference type="SMART" id="SM00220">
    <property type="entry name" value="S_TKc"/>
    <property type="match status" value="1"/>
</dbReference>
<evidence type="ECO:0000313" key="2">
    <source>
        <dbReference type="EMBL" id="VDO68382.1"/>
    </source>
</evidence>
<dbReference type="PANTHER" id="PTHR24359">
    <property type="entry name" value="SERINE/THREONINE-PROTEIN KINASE SBK1"/>
    <property type="match status" value="1"/>
</dbReference>
<dbReference type="PROSITE" id="PS00108">
    <property type="entry name" value="PROTEIN_KINASE_ST"/>
    <property type="match status" value="1"/>
</dbReference>
<dbReference type="Pfam" id="PF00069">
    <property type="entry name" value="Pkinase"/>
    <property type="match status" value="1"/>
</dbReference>
<gene>
    <name evidence="2" type="ORF">HPBE_LOCUS6468</name>
</gene>
<dbReference type="Proteomes" id="UP000050761">
    <property type="component" value="Unassembled WGS sequence"/>
</dbReference>
<dbReference type="PROSITE" id="PS50011">
    <property type="entry name" value="PROTEIN_KINASE_DOM"/>
    <property type="match status" value="1"/>
</dbReference>
<reference evidence="2 3" key="1">
    <citation type="submission" date="2018-11" db="EMBL/GenBank/DDBJ databases">
        <authorList>
            <consortium name="Pathogen Informatics"/>
        </authorList>
    </citation>
    <scope>NUCLEOTIDE SEQUENCE [LARGE SCALE GENOMIC DNA]</scope>
</reference>
<evidence type="ECO:0000259" key="1">
    <source>
        <dbReference type="PROSITE" id="PS50011"/>
    </source>
</evidence>
<organism evidence="3 4">
    <name type="scientific">Heligmosomoides polygyrus</name>
    <name type="common">Parasitic roundworm</name>
    <dbReference type="NCBI Taxonomy" id="6339"/>
    <lineage>
        <taxon>Eukaryota</taxon>
        <taxon>Metazoa</taxon>
        <taxon>Ecdysozoa</taxon>
        <taxon>Nematoda</taxon>
        <taxon>Chromadorea</taxon>
        <taxon>Rhabditida</taxon>
        <taxon>Rhabditina</taxon>
        <taxon>Rhabditomorpha</taxon>
        <taxon>Strongyloidea</taxon>
        <taxon>Heligmosomidae</taxon>
        <taxon>Heligmosomoides</taxon>
    </lineage>
</organism>
<dbReference type="InterPro" id="IPR008271">
    <property type="entry name" value="Ser/Thr_kinase_AS"/>
</dbReference>
<protein>
    <submittedName>
        <fullName evidence="4">Protein kinase domain-containing protein</fullName>
    </submittedName>
</protein>
<accession>A0A3P8B8Z3</accession>
<dbReference type="GO" id="GO:0004674">
    <property type="term" value="F:protein serine/threonine kinase activity"/>
    <property type="evidence" value="ECO:0007669"/>
    <property type="project" value="TreeGrafter"/>
</dbReference>
<proteinExistence type="predicted"/>
<dbReference type="GO" id="GO:0005524">
    <property type="term" value="F:ATP binding"/>
    <property type="evidence" value="ECO:0007669"/>
    <property type="project" value="InterPro"/>
</dbReference>
<sequence>IVLSLLFKVHPGRTQSGRHVAVKRARDEKEIQAARREVEFYRRCVGSPNIVKYIGSEHKMATNHSPERFSFAMERALFSLDKLMKQVRNLRGVSKEITIDLLCDSVSALTTLKERGIAHRDIKHLNILVFPGLRKGRRSKYLFKFCDMGVSSFVHEDGVMQTLVGTPNALCPELALAYAQRQRRTNDNYTREQCDLWSFGCTLYFVATGMFPFPIDAKDSNVYAQAVAEQSRPQVLTADQLCNRCNFRWFRHCLTKVIALLFSRERTLEALAAMVNVLRESVERRFMSIESMDIYSYCDLSAVSLLPNPLLILTRSYNVCSSDGYPSLRQELGLKPGAEYRLIYESHLAVFTNTCQDVAEGHQAPPILFPLLADIPWAPKQWGFSVDIQGGR</sequence>
<dbReference type="SUPFAM" id="SSF56112">
    <property type="entry name" value="Protein kinase-like (PK-like)"/>
    <property type="match status" value="1"/>
</dbReference>
<dbReference type="Gene3D" id="1.10.510.10">
    <property type="entry name" value="Transferase(Phosphotransferase) domain 1"/>
    <property type="match status" value="1"/>
</dbReference>
<dbReference type="WBParaSite" id="HPBE_0000646701-mRNA-1">
    <property type="protein sequence ID" value="HPBE_0000646701-mRNA-1"/>
    <property type="gene ID" value="HPBE_0000646701"/>
</dbReference>
<dbReference type="OrthoDB" id="10013850at2759"/>
<feature type="domain" description="Protein kinase" evidence="1">
    <location>
        <begin position="1"/>
        <end position="298"/>
    </location>
</feature>
<evidence type="ECO:0000313" key="4">
    <source>
        <dbReference type="WBParaSite" id="HPBE_0000646701-mRNA-1"/>
    </source>
</evidence>
<dbReference type="AlphaFoldDB" id="A0A183FI06"/>
<dbReference type="PANTHER" id="PTHR24359:SF1">
    <property type="entry name" value="INHIBITOR OF NUCLEAR FACTOR KAPPA-B KINASE EPSILON SUBUNIT HOMOLOG 1-RELATED"/>
    <property type="match status" value="1"/>
</dbReference>
<dbReference type="InterPro" id="IPR000719">
    <property type="entry name" value="Prot_kinase_dom"/>
</dbReference>
<evidence type="ECO:0000313" key="3">
    <source>
        <dbReference type="Proteomes" id="UP000050761"/>
    </source>
</evidence>
<accession>A0A183FI06</accession>
<dbReference type="InterPro" id="IPR011009">
    <property type="entry name" value="Kinase-like_dom_sf"/>
</dbReference>
<dbReference type="EMBL" id="UZAH01025670">
    <property type="protein sequence ID" value="VDO68382.1"/>
    <property type="molecule type" value="Genomic_DNA"/>
</dbReference>
<keyword evidence="3" id="KW-1185">Reference proteome</keyword>
<name>A0A183FI06_HELPZ</name>